<sequence length="137" mass="15503">MIAVDTNILARYYVDDPSDPEAAHQRPLAERLMRESPSVHVPVTVILEFAWVLRAFYAFAAEDCARAMEHLIGLPNVQVEDWPAVPEALRLHRAGLDFADALHVVRSKKCECFYTFDDKKFARRSAKLAVVPEVLVP</sequence>
<dbReference type="Pfam" id="PF01850">
    <property type="entry name" value="PIN"/>
    <property type="match status" value="1"/>
</dbReference>
<reference evidence="2 3" key="1">
    <citation type="submission" date="2020-10" db="EMBL/GenBank/DDBJ databases">
        <title>Connecting structure to function with the recovery of over 1000 high-quality activated sludge metagenome-assembled genomes encoding full-length rRNA genes using long-read sequencing.</title>
        <authorList>
            <person name="Singleton C.M."/>
            <person name="Petriglieri F."/>
            <person name="Kristensen J.M."/>
            <person name="Kirkegaard R.H."/>
            <person name="Michaelsen T.Y."/>
            <person name="Andersen M.H."/>
            <person name="Karst S.M."/>
            <person name="Dueholm M.S."/>
            <person name="Nielsen P.H."/>
            <person name="Albertsen M."/>
        </authorList>
    </citation>
    <scope>NUCLEOTIDE SEQUENCE [LARGE SCALE GENOMIC DNA]</scope>
    <source>
        <strain evidence="2">EsbW_18-Q3-R4-48_BATAC.463</strain>
    </source>
</reference>
<dbReference type="CDD" id="cd18683">
    <property type="entry name" value="PIN_VapC-like"/>
    <property type="match status" value="1"/>
</dbReference>
<accession>A0A935KBF9</accession>
<proteinExistence type="predicted"/>
<evidence type="ECO:0000313" key="2">
    <source>
        <dbReference type="EMBL" id="MBK7416325.1"/>
    </source>
</evidence>
<gene>
    <name evidence="2" type="ORF">IPJ38_15715</name>
</gene>
<evidence type="ECO:0000313" key="3">
    <source>
        <dbReference type="Proteomes" id="UP000739411"/>
    </source>
</evidence>
<protein>
    <submittedName>
        <fullName evidence="2">Type II toxin-antitoxin system VapC family toxin</fullName>
    </submittedName>
</protein>
<dbReference type="InterPro" id="IPR002716">
    <property type="entry name" value="PIN_dom"/>
</dbReference>
<evidence type="ECO:0000259" key="1">
    <source>
        <dbReference type="Pfam" id="PF01850"/>
    </source>
</evidence>
<feature type="domain" description="PIN" evidence="1">
    <location>
        <begin position="2"/>
        <end position="124"/>
    </location>
</feature>
<name>A0A935KBF9_9RHOO</name>
<dbReference type="PANTHER" id="PTHR39664">
    <property type="match status" value="1"/>
</dbReference>
<dbReference type="Gene3D" id="3.40.50.1010">
    <property type="entry name" value="5'-nuclease"/>
    <property type="match status" value="1"/>
</dbReference>
<comment type="caution">
    <text evidence="2">The sequence shown here is derived from an EMBL/GenBank/DDBJ whole genome shotgun (WGS) entry which is preliminary data.</text>
</comment>
<dbReference type="Proteomes" id="UP000739411">
    <property type="component" value="Unassembled WGS sequence"/>
</dbReference>
<dbReference type="AlphaFoldDB" id="A0A935KBF9"/>
<dbReference type="EMBL" id="JADJMS010000039">
    <property type="protein sequence ID" value="MBK7416325.1"/>
    <property type="molecule type" value="Genomic_DNA"/>
</dbReference>
<organism evidence="2 3">
    <name type="scientific">Candidatus Dechloromonas phosphorivorans</name>
    <dbReference type="NCBI Taxonomy" id="2899244"/>
    <lineage>
        <taxon>Bacteria</taxon>
        <taxon>Pseudomonadati</taxon>
        <taxon>Pseudomonadota</taxon>
        <taxon>Betaproteobacteria</taxon>
        <taxon>Rhodocyclales</taxon>
        <taxon>Azonexaceae</taxon>
        <taxon>Dechloromonas</taxon>
    </lineage>
</organism>
<dbReference type="PANTHER" id="PTHR39664:SF2">
    <property type="entry name" value="NUCLEIC ACID-BINDING PROTEIN, CONTAINING PIN DOMAIN-RELATED"/>
    <property type="match status" value="1"/>
</dbReference>
<dbReference type="SUPFAM" id="SSF88723">
    <property type="entry name" value="PIN domain-like"/>
    <property type="match status" value="1"/>
</dbReference>
<dbReference type="InterPro" id="IPR029060">
    <property type="entry name" value="PIN-like_dom_sf"/>
</dbReference>